<accession>A0A022QJK2</accession>
<feature type="compositionally biased region" description="Basic and acidic residues" evidence="1">
    <location>
        <begin position="44"/>
        <end position="53"/>
    </location>
</feature>
<dbReference type="PANTHER" id="PTHR33914:SF2">
    <property type="entry name" value="OS02G0582100 PROTEIN"/>
    <property type="match status" value="1"/>
</dbReference>
<feature type="compositionally biased region" description="Basic and acidic residues" evidence="1">
    <location>
        <begin position="319"/>
        <end position="331"/>
    </location>
</feature>
<keyword evidence="3" id="KW-1185">Reference proteome</keyword>
<feature type="compositionally biased region" description="Polar residues" evidence="1">
    <location>
        <begin position="143"/>
        <end position="161"/>
    </location>
</feature>
<proteinExistence type="predicted"/>
<organism evidence="2 3">
    <name type="scientific">Erythranthe guttata</name>
    <name type="common">Yellow monkey flower</name>
    <name type="synonym">Mimulus guttatus</name>
    <dbReference type="NCBI Taxonomy" id="4155"/>
    <lineage>
        <taxon>Eukaryota</taxon>
        <taxon>Viridiplantae</taxon>
        <taxon>Streptophyta</taxon>
        <taxon>Embryophyta</taxon>
        <taxon>Tracheophyta</taxon>
        <taxon>Spermatophyta</taxon>
        <taxon>Magnoliopsida</taxon>
        <taxon>eudicotyledons</taxon>
        <taxon>Gunneridae</taxon>
        <taxon>Pentapetalae</taxon>
        <taxon>asterids</taxon>
        <taxon>lamiids</taxon>
        <taxon>Lamiales</taxon>
        <taxon>Phrymaceae</taxon>
        <taxon>Erythranthe</taxon>
    </lineage>
</organism>
<evidence type="ECO:0008006" key="4">
    <source>
        <dbReference type="Google" id="ProtNLM"/>
    </source>
</evidence>
<dbReference type="AlphaFoldDB" id="A0A022QJK2"/>
<reference evidence="2 3" key="1">
    <citation type="journal article" date="2013" name="Proc. Natl. Acad. Sci. U.S.A.">
        <title>Fine-scale variation in meiotic recombination in Mimulus inferred from population shotgun sequencing.</title>
        <authorList>
            <person name="Hellsten U."/>
            <person name="Wright K.M."/>
            <person name="Jenkins J."/>
            <person name="Shu S."/>
            <person name="Yuan Y."/>
            <person name="Wessler S.R."/>
            <person name="Schmutz J."/>
            <person name="Willis J.H."/>
            <person name="Rokhsar D.S."/>
        </authorList>
    </citation>
    <scope>NUCLEOTIDE SEQUENCE [LARGE SCALE GENOMIC DNA]</scope>
    <source>
        <strain evidence="3">cv. DUN x IM62</strain>
    </source>
</reference>
<protein>
    <recommendedName>
        <fullName evidence="4">18S pre-ribosomal assembly protein gar2-like protein</fullName>
    </recommendedName>
</protein>
<dbReference type="GO" id="GO:0009786">
    <property type="term" value="P:regulation of asymmetric cell division"/>
    <property type="evidence" value="ECO:0000318"/>
    <property type="project" value="GO_Central"/>
</dbReference>
<feature type="region of interest" description="Disordered" evidence="1">
    <location>
        <begin position="296"/>
        <end position="340"/>
    </location>
</feature>
<dbReference type="STRING" id="4155.A0A022QJK2"/>
<dbReference type="PANTHER" id="PTHR33914">
    <property type="entry name" value="18S PRE-RIBOSOMAL ASSEMBLY PROTEIN GAR2-LIKE PROTEIN"/>
    <property type="match status" value="1"/>
</dbReference>
<feature type="region of interest" description="Disordered" evidence="1">
    <location>
        <begin position="124"/>
        <end position="212"/>
    </location>
</feature>
<sequence length="424" mass="46163">MDDISEDSESGTVDSPKKEVEDVLLIDHLSGSDKDLDSLSSNTCDKDKERQNLGHENMPCNGNESQDSSPPCNSASGLSQTTDANLFTDKNVLECGMPEFEVFCKEIDYQIVKDICVDEGRPDNKDKITESCKDDKSDGLFHQPTNSNHSEITITEANQCGTKEENDGKSPSDTSFDEDTAKKDCDPAKSVQTSEITDNQEEDSLVGIKPPVQELVTRNSLRSFLYPLGDEGGVVTQPPDQILNEKPASRSSAATSSSAEAEGVEEDVEASSSVLYNSEVESGTITFNFDSTVTENMKPQDSVDSSSVTSNNIDCVGSSKDREDENEKNSEQNEGSSAIISRQMKYEEGETSFAAASLVTYSGPIAYSGSLSLRSDGSAASGRSFAFPILQSEWNSSPVRMAKADRRHFRKHKGWRSGLLCCRF</sequence>
<feature type="compositionally biased region" description="Basic and acidic residues" evidence="1">
    <location>
        <begin position="124"/>
        <end position="139"/>
    </location>
</feature>
<dbReference type="Proteomes" id="UP000030748">
    <property type="component" value="Unassembled WGS sequence"/>
</dbReference>
<evidence type="ECO:0000313" key="3">
    <source>
        <dbReference type="Proteomes" id="UP000030748"/>
    </source>
</evidence>
<feature type="compositionally biased region" description="Low complexity" evidence="1">
    <location>
        <begin position="249"/>
        <end position="261"/>
    </location>
</feature>
<evidence type="ECO:0000256" key="1">
    <source>
        <dbReference type="SAM" id="MobiDB-lite"/>
    </source>
</evidence>
<feature type="compositionally biased region" description="Polar residues" evidence="1">
    <location>
        <begin position="60"/>
        <end position="80"/>
    </location>
</feature>
<feature type="region of interest" description="Disordered" evidence="1">
    <location>
        <begin position="226"/>
        <end position="272"/>
    </location>
</feature>
<feature type="compositionally biased region" description="Low complexity" evidence="1">
    <location>
        <begin position="302"/>
        <end position="312"/>
    </location>
</feature>
<name>A0A022QJK2_ERYGU</name>
<dbReference type="EMBL" id="KI631311">
    <property type="protein sequence ID" value="EYU28892.1"/>
    <property type="molecule type" value="Genomic_DNA"/>
</dbReference>
<gene>
    <name evidence="2" type="ORF">MIMGU_mgv1a006975mg</name>
</gene>
<evidence type="ECO:0000313" key="2">
    <source>
        <dbReference type="EMBL" id="EYU28892.1"/>
    </source>
</evidence>
<feature type="region of interest" description="Disordered" evidence="1">
    <location>
        <begin position="1"/>
        <end position="80"/>
    </location>
</feature>
<dbReference type="eggNOG" id="ENOG502QWDI">
    <property type="taxonomic scope" value="Eukaryota"/>
</dbReference>
<dbReference type="InterPro" id="IPR040378">
    <property type="entry name" value="BASL"/>
</dbReference>